<evidence type="ECO:0000313" key="4">
    <source>
        <dbReference type="Proteomes" id="UP000195437"/>
    </source>
</evidence>
<dbReference type="PANTHER" id="PTHR35793">
    <property type="entry name" value="INNER MEMBRANE PROTEIN YJIG"/>
    <property type="match status" value="1"/>
</dbReference>
<dbReference type="InterPro" id="IPR052549">
    <property type="entry name" value="SpmB"/>
</dbReference>
<dbReference type="KEGG" id="tum:CBW65_20780"/>
<dbReference type="RefSeq" id="WP_087458490.1">
    <property type="nucleotide sequence ID" value="NZ_CP021434.1"/>
</dbReference>
<dbReference type="GO" id="GO:0005886">
    <property type="term" value="C:plasma membrane"/>
    <property type="evidence" value="ECO:0007669"/>
    <property type="project" value="TreeGrafter"/>
</dbReference>
<organism evidence="3 4">
    <name type="scientific">Tumebacillus avium</name>
    <dbReference type="NCBI Taxonomy" id="1903704"/>
    <lineage>
        <taxon>Bacteria</taxon>
        <taxon>Bacillati</taxon>
        <taxon>Bacillota</taxon>
        <taxon>Bacilli</taxon>
        <taxon>Bacillales</taxon>
        <taxon>Alicyclobacillaceae</taxon>
        <taxon>Tumebacillus</taxon>
    </lineage>
</organism>
<gene>
    <name evidence="3" type="ORF">CBW65_20780</name>
</gene>
<dbReference type="Proteomes" id="UP000195437">
    <property type="component" value="Chromosome"/>
</dbReference>
<dbReference type="Pfam" id="PF07670">
    <property type="entry name" value="Gate"/>
    <property type="match status" value="1"/>
</dbReference>
<accession>A0A1Y0IUY1</accession>
<keyword evidence="1" id="KW-0472">Membrane</keyword>
<dbReference type="EMBL" id="CP021434">
    <property type="protein sequence ID" value="ARU63144.1"/>
    <property type="molecule type" value="Genomic_DNA"/>
</dbReference>
<protein>
    <submittedName>
        <fullName evidence="3">Spore maturation protein</fullName>
    </submittedName>
</protein>
<feature type="domain" description="Nucleoside transporter/FeoB GTPase Gate" evidence="2">
    <location>
        <begin position="47"/>
        <end position="148"/>
    </location>
</feature>
<keyword evidence="4" id="KW-1185">Reference proteome</keyword>
<feature type="transmembrane region" description="Helical" evidence="1">
    <location>
        <begin position="7"/>
        <end position="26"/>
    </location>
</feature>
<evidence type="ECO:0000259" key="2">
    <source>
        <dbReference type="Pfam" id="PF07670"/>
    </source>
</evidence>
<dbReference type="InterPro" id="IPR011642">
    <property type="entry name" value="Gate_dom"/>
</dbReference>
<dbReference type="AlphaFoldDB" id="A0A1Y0IUY1"/>
<sequence>MMELVQIIAAWTLPVIIAFIPAYAYIFRKIPVYETFIDGAKGGLPTVIKLMPHLVGMLVAVSVFRESGALDLLISALNPLLIPLGVPPEFLPMALLRSISGSGSMAIMTDIFQAHGPDSYLGKLASTMQGASDTTLYVLTVYFGSVGIRNARYAVKVGLLADLASVIASLAVVHLIFH</sequence>
<proteinExistence type="predicted"/>
<evidence type="ECO:0000256" key="1">
    <source>
        <dbReference type="SAM" id="Phobius"/>
    </source>
</evidence>
<evidence type="ECO:0000313" key="3">
    <source>
        <dbReference type="EMBL" id="ARU63144.1"/>
    </source>
</evidence>
<keyword evidence="1" id="KW-0812">Transmembrane</keyword>
<dbReference type="OrthoDB" id="9805623at2"/>
<keyword evidence="1" id="KW-1133">Transmembrane helix</keyword>
<reference evidence="4" key="1">
    <citation type="submission" date="2017-05" db="EMBL/GenBank/DDBJ databases">
        <authorList>
            <person name="Sung H."/>
        </authorList>
    </citation>
    <scope>NUCLEOTIDE SEQUENCE [LARGE SCALE GENOMIC DNA]</scope>
    <source>
        <strain evidence="4">AR23208</strain>
    </source>
</reference>
<dbReference type="PANTHER" id="PTHR35793:SF2">
    <property type="entry name" value="INNER MEMBRANE PROTEIN YJIG"/>
    <property type="match status" value="1"/>
</dbReference>
<feature type="transmembrane region" description="Helical" evidence="1">
    <location>
        <begin position="157"/>
        <end position="177"/>
    </location>
</feature>
<name>A0A1Y0IUY1_9BACL</name>